<accession>Q2K451</accession>
<gene>
    <name evidence="9" type="ordered locus">RHE_CH03630</name>
</gene>
<organism evidence="9 10">
    <name type="scientific">Rhizobium etli (strain ATCC 51251 / DSM 11541 / JCM 21823 / NBRC 15573 / CFN 42)</name>
    <dbReference type="NCBI Taxonomy" id="347834"/>
    <lineage>
        <taxon>Bacteria</taxon>
        <taxon>Pseudomonadati</taxon>
        <taxon>Pseudomonadota</taxon>
        <taxon>Alphaproteobacteria</taxon>
        <taxon>Hyphomicrobiales</taxon>
        <taxon>Rhizobiaceae</taxon>
        <taxon>Rhizobium/Agrobacterium group</taxon>
        <taxon>Rhizobium</taxon>
    </lineage>
</organism>
<comment type="similarity">
    <text evidence="1">Belongs to the LysR transcriptional regulatory family.</text>
</comment>
<dbReference type="CDD" id="cd08422">
    <property type="entry name" value="PBP2_CrgA_like"/>
    <property type="match status" value="1"/>
</dbReference>
<dbReference type="Gene3D" id="1.10.10.10">
    <property type="entry name" value="Winged helix-like DNA-binding domain superfamily/Winged helix DNA-binding domain"/>
    <property type="match status" value="1"/>
</dbReference>
<dbReference type="HOGENOM" id="CLU_039613_16_3_5"/>
<dbReference type="EMBL" id="CP000133">
    <property type="protein sequence ID" value="ABC92385.1"/>
    <property type="molecule type" value="Genomic_DNA"/>
</dbReference>
<feature type="domain" description="HTH lysR-type" evidence="8">
    <location>
        <begin position="47"/>
        <end position="104"/>
    </location>
</feature>
<evidence type="ECO:0000256" key="5">
    <source>
        <dbReference type="ARBA" id="ARBA00054626"/>
    </source>
</evidence>
<keyword evidence="4" id="KW-0804">Transcription</keyword>
<keyword evidence="2" id="KW-0805">Transcription regulation</keyword>
<dbReference type="PANTHER" id="PTHR30537:SF66">
    <property type="entry name" value="IRON-REGULATED VIRULENCE REGULATORY PROTEIN IRGB"/>
    <property type="match status" value="1"/>
</dbReference>
<dbReference type="KEGG" id="ret:RHE_CH03630"/>
<dbReference type="InterPro" id="IPR036388">
    <property type="entry name" value="WH-like_DNA-bd_sf"/>
</dbReference>
<dbReference type="FunFam" id="1.10.10.10:FF:000001">
    <property type="entry name" value="LysR family transcriptional regulator"/>
    <property type="match status" value="1"/>
</dbReference>
<dbReference type="Pfam" id="PF03466">
    <property type="entry name" value="LysR_substrate"/>
    <property type="match status" value="1"/>
</dbReference>
<dbReference type="SUPFAM" id="SSF53850">
    <property type="entry name" value="Periplasmic binding protein-like II"/>
    <property type="match status" value="1"/>
</dbReference>
<proteinExistence type="inferred from homology"/>
<evidence type="ECO:0000256" key="3">
    <source>
        <dbReference type="ARBA" id="ARBA00023125"/>
    </source>
</evidence>
<dbReference type="PANTHER" id="PTHR30537">
    <property type="entry name" value="HTH-TYPE TRANSCRIPTIONAL REGULATOR"/>
    <property type="match status" value="1"/>
</dbReference>
<evidence type="ECO:0000259" key="8">
    <source>
        <dbReference type="PROSITE" id="PS50931"/>
    </source>
</evidence>
<evidence type="ECO:0000256" key="2">
    <source>
        <dbReference type="ARBA" id="ARBA00023015"/>
    </source>
</evidence>
<evidence type="ECO:0000256" key="6">
    <source>
        <dbReference type="ARBA" id="ARBA00067332"/>
    </source>
</evidence>
<keyword evidence="10" id="KW-1185">Reference proteome</keyword>
<comment type="function">
    <text evidence="5">Transcriptional regulator of the ttuABCDE tartrate utilization operon.</text>
</comment>
<evidence type="ECO:0000313" key="9">
    <source>
        <dbReference type="EMBL" id="ABC92385.1"/>
    </source>
</evidence>
<name>Q2K451_RHIEC</name>
<evidence type="ECO:0000256" key="7">
    <source>
        <dbReference type="ARBA" id="ARBA00083243"/>
    </source>
</evidence>
<dbReference type="Proteomes" id="UP000001936">
    <property type="component" value="Chromosome"/>
</dbReference>
<dbReference type="GO" id="GO:0043565">
    <property type="term" value="F:sequence-specific DNA binding"/>
    <property type="evidence" value="ECO:0007669"/>
    <property type="project" value="TreeGrafter"/>
</dbReference>
<dbReference type="Pfam" id="PF00126">
    <property type="entry name" value="HTH_1"/>
    <property type="match status" value="1"/>
</dbReference>
<dbReference type="GO" id="GO:0006351">
    <property type="term" value="P:DNA-templated transcription"/>
    <property type="evidence" value="ECO:0007669"/>
    <property type="project" value="TreeGrafter"/>
</dbReference>
<dbReference type="SUPFAM" id="SSF46785">
    <property type="entry name" value="Winged helix' DNA-binding domain"/>
    <property type="match status" value="1"/>
</dbReference>
<sequence>MRLWADWEIRIFAFIIKRFFDPAAKKIIEQNGPICSTFQNTCGDFMDTLTRIRAFIDVVEAEGFSAAARRTGRSKALLSKYVRELEDELGALLLNRTTRQFSMTEAGHTYYRSASDILKEIDNLADLVRENNAQLKGRLRVSVPRTFVDADVGQSLIDFAGENPDLSLEIAADDRFVDLIEEGFDVAIRISKLEDSGMIARKISDFRVHLCATPDFLERYPDLDHPSDISNLPFIVDTNSRTQGSIRFHNPDNTTFAVAVAGPIEVNSPHATLRAALAGIGIALIPDFIARKPIESGELVTLFNDYIPTDRGIYAVYPHRRYLPAKVRIFVDYLHSWFKKHP</sequence>
<dbReference type="AlphaFoldDB" id="Q2K451"/>
<dbReference type="GO" id="GO:0003700">
    <property type="term" value="F:DNA-binding transcription factor activity"/>
    <property type="evidence" value="ECO:0007669"/>
    <property type="project" value="InterPro"/>
</dbReference>
<reference evidence="9 10" key="1">
    <citation type="journal article" date="2006" name="Proc. Natl. Acad. Sci. U.S.A.">
        <title>The partitioned Rhizobium etli genome: genetic and metabolic redundancy in seven interacting replicons.</title>
        <authorList>
            <person name="Gonzalez V."/>
            <person name="Santamaria R.I."/>
            <person name="Bustos P."/>
            <person name="Hernandez-Gonzalez I."/>
            <person name="Medrano-Soto A."/>
            <person name="Moreno-Hagelsieb G."/>
            <person name="Janga S.C."/>
            <person name="Ramirez M.A."/>
            <person name="Jimenez-Jacinto V."/>
            <person name="Collado-Vides J."/>
            <person name="Davila G."/>
        </authorList>
    </citation>
    <scope>NUCLEOTIDE SEQUENCE [LARGE SCALE GENOMIC DNA]</scope>
    <source>
        <strain evidence="10">ATCC 51251 / DSM 11541 / JCM 21823 / NBRC 15573 / CFN 42</strain>
    </source>
</reference>
<dbReference type="InterPro" id="IPR036390">
    <property type="entry name" value="WH_DNA-bd_sf"/>
</dbReference>
<dbReference type="eggNOG" id="COG0583">
    <property type="taxonomic scope" value="Bacteria"/>
</dbReference>
<dbReference type="InterPro" id="IPR058163">
    <property type="entry name" value="LysR-type_TF_proteobact-type"/>
</dbReference>
<dbReference type="InterPro" id="IPR000847">
    <property type="entry name" value="LysR_HTH_N"/>
</dbReference>
<evidence type="ECO:0000256" key="1">
    <source>
        <dbReference type="ARBA" id="ARBA00009437"/>
    </source>
</evidence>
<dbReference type="Gene3D" id="3.40.190.290">
    <property type="match status" value="1"/>
</dbReference>
<keyword evidence="3" id="KW-0238">DNA-binding</keyword>
<protein>
    <recommendedName>
        <fullName evidence="6">HTH-type transcriptional regulator TtuA</fullName>
    </recommendedName>
    <alternativeName>
        <fullName evidence="7">Tartrate utilization transcriptional regulator</fullName>
    </alternativeName>
</protein>
<evidence type="ECO:0000256" key="4">
    <source>
        <dbReference type="ARBA" id="ARBA00023163"/>
    </source>
</evidence>
<dbReference type="PROSITE" id="PS50931">
    <property type="entry name" value="HTH_LYSR"/>
    <property type="match status" value="1"/>
</dbReference>
<evidence type="ECO:0000313" key="10">
    <source>
        <dbReference type="Proteomes" id="UP000001936"/>
    </source>
</evidence>
<dbReference type="InterPro" id="IPR005119">
    <property type="entry name" value="LysR_subst-bd"/>
</dbReference>